<dbReference type="EMBL" id="JQED01000017">
    <property type="protein sequence ID" value="KGJ92683.1"/>
    <property type="molecule type" value="Genomic_DNA"/>
</dbReference>
<evidence type="ECO:0000313" key="1">
    <source>
        <dbReference type="EMBL" id="KGJ92683.1"/>
    </source>
</evidence>
<comment type="caution">
    <text evidence="1">The sequence shown here is derived from an EMBL/GenBank/DDBJ whole genome shotgun (WGS) entry which is preliminary data.</text>
</comment>
<dbReference type="PATRIC" id="fig|28229.4.peg.1974"/>
<dbReference type="SUPFAM" id="SSF89447">
    <property type="entry name" value="AbrB/MazE/MraZ-like"/>
    <property type="match status" value="1"/>
</dbReference>
<name>A0A099KSS0_COLPS</name>
<reference evidence="1 2" key="1">
    <citation type="submission" date="2014-08" db="EMBL/GenBank/DDBJ databases">
        <title>Genomic and Phenotypic Diversity of Colwellia psychrerythraea strains from Disparate Marine Basins.</title>
        <authorList>
            <person name="Techtmann S.M."/>
            <person name="Stelling S.C."/>
            <person name="Utturkar S.M."/>
            <person name="Alshibli N."/>
            <person name="Harris A."/>
            <person name="Brown S.D."/>
            <person name="Hazen T.C."/>
        </authorList>
    </citation>
    <scope>NUCLEOTIDE SEQUENCE [LARGE SCALE GENOMIC DNA]</scope>
    <source>
        <strain evidence="1 2">ND2E</strain>
    </source>
</reference>
<gene>
    <name evidence="1" type="ORF">ND2E_2931</name>
</gene>
<proteinExistence type="predicted"/>
<sequence>MIELKVQAIGAGFGVELPPEVLKQLQTSEGETIFLENMFDGSYCLTKHDEKSAELMMLIDGQMHEEDS</sequence>
<protein>
    <recommendedName>
        <fullName evidence="3">SpoVT-AbrB domain-containing protein</fullName>
    </recommendedName>
</protein>
<evidence type="ECO:0000313" key="2">
    <source>
        <dbReference type="Proteomes" id="UP000029843"/>
    </source>
</evidence>
<dbReference type="OrthoDB" id="5459182at2"/>
<dbReference type="RefSeq" id="WP_033093677.1">
    <property type="nucleotide sequence ID" value="NZ_JQED01000017.1"/>
</dbReference>
<dbReference type="AlphaFoldDB" id="A0A099KSS0"/>
<dbReference type="InterPro" id="IPR037914">
    <property type="entry name" value="SpoVT-AbrB_sf"/>
</dbReference>
<dbReference type="Gene3D" id="2.10.260.10">
    <property type="match status" value="1"/>
</dbReference>
<evidence type="ECO:0008006" key="3">
    <source>
        <dbReference type="Google" id="ProtNLM"/>
    </source>
</evidence>
<accession>A0A099KSS0</accession>
<organism evidence="1 2">
    <name type="scientific">Colwellia psychrerythraea</name>
    <name type="common">Vibrio psychroerythus</name>
    <dbReference type="NCBI Taxonomy" id="28229"/>
    <lineage>
        <taxon>Bacteria</taxon>
        <taxon>Pseudomonadati</taxon>
        <taxon>Pseudomonadota</taxon>
        <taxon>Gammaproteobacteria</taxon>
        <taxon>Alteromonadales</taxon>
        <taxon>Colwelliaceae</taxon>
        <taxon>Colwellia</taxon>
    </lineage>
</organism>
<dbReference type="Proteomes" id="UP000029843">
    <property type="component" value="Unassembled WGS sequence"/>
</dbReference>